<comment type="caution">
    <text evidence="1">The sequence shown here is derived from an EMBL/GenBank/DDBJ whole genome shotgun (WGS) entry which is preliminary data.</text>
</comment>
<reference evidence="1" key="1">
    <citation type="submission" date="2021-07" db="EMBL/GenBank/DDBJ databases">
        <authorList>
            <person name="Catto M.A."/>
            <person name="Jacobson A."/>
            <person name="Kennedy G."/>
            <person name="Labadie P."/>
            <person name="Hunt B.G."/>
            <person name="Srinivasan R."/>
        </authorList>
    </citation>
    <scope>NUCLEOTIDE SEQUENCE</scope>
    <source>
        <strain evidence="1">PL_HMW_Pooled</strain>
        <tissue evidence="1">Head</tissue>
    </source>
</reference>
<dbReference type="EMBL" id="JAHWGI010000689">
    <property type="protein sequence ID" value="KAK3917172.1"/>
    <property type="molecule type" value="Genomic_DNA"/>
</dbReference>
<dbReference type="EMBL" id="JAHWGI010001431">
    <property type="protein sequence ID" value="KAK3931902.1"/>
    <property type="molecule type" value="Genomic_DNA"/>
</dbReference>
<name>A0AAE1H982_9NEOP</name>
<gene>
    <name evidence="1" type="ORF">KUF71_006779</name>
    <name evidence="2" type="ORF">KUF71_010670</name>
</gene>
<accession>A0AAE1H982</accession>
<dbReference type="AlphaFoldDB" id="A0AAE1H982"/>
<sequence length="43" mass="4905">FKFQLVEPLSCTGKENDADCFVKSVCVNLNLRKSQLQVKTFLL</sequence>
<keyword evidence="3" id="KW-1185">Reference proteome</keyword>
<feature type="non-terminal residue" evidence="1">
    <location>
        <position position="1"/>
    </location>
</feature>
<evidence type="ECO:0000313" key="3">
    <source>
        <dbReference type="Proteomes" id="UP001219518"/>
    </source>
</evidence>
<reference evidence="1" key="2">
    <citation type="journal article" date="2023" name="BMC Genomics">
        <title>Pest status, molecular evolution, and epigenetic factors derived from the genome assembly of Frankliniella fusca, a thysanopteran phytovirus vector.</title>
        <authorList>
            <person name="Catto M.A."/>
            <person name="Labadie P.E."/>
            <person name="Jacobson A.L."/>
            <person name="Kennedy G.G."/>
            <person name="Srinivasan R."/>
            <person name="Hunt B.G."/>
        </authorList>
    </citation>
    <scope>NUCLEOTIDE SEQUENCE</scope>
    <source>
        <strain evidence="1">PL_HMW_Pooled</strain>
    </source>
</reference>
<dbReference type="Proteomes" id="UP001219518">
    <property type="component" value="Unassembled WGS sequence"/>
</dbReference>
<evidence type="ECO:0000313" key="2">
    <source>
        <dbReference type="EMBL" id="KAK3931902.1"/>
    </source>
</evidence>
<organism evidence="1 3">
    <name type="scientific">Frankliniella fusca</name>
    <dbReference type="NCBI Taxonomy" id="407009"/>
    <lineage>
        <taxon>Eukaryota</taxon>
        <taxon>Metazoa</taxon>
        <taxon>Ecdysozoa</taxon>
        <taxon>Arthropoda</taxon>
        <taxon>Hexapoda</taxon>
        <taxon>Insecta</taxon>
        <taxon>Pterygota</taxon>
        <taxon>Neoptera</taxon>
        <taxon>Paraneoptera</taxon>
        <taxon>Thysanoptera</taxon>
        <taxon>Terebrantia</taxon>
        <taxon>Thripoidea</taxon>
        <taxon>Thripidae</taxon>
        <taxon>Frankliniella</taxon>
    </lineage>
</organism>
<evidence type="ECO:0000313" key="1">
    <source>
        <dbReference type="EMBL" id="KAK3917172.1"/>
    </source>
</evidence>
<protein>
    <submittedName>
        <fullName evidence="1">Protein SPA1-RELATED 2</fullName>
    </submittedName>
</protein>
<proteinExistence type="predicted"/>